<organism evidence="1 2">
    <name type="scientific">Vibrio phage 5 TSL-2019</name>
    <dbReference type="NCBI Taxonomy" id="2578086"/>
    <lineage>
        <taxon>Viruses</taxon>
        <taxon>Duplodnaviria</taxon>
        <taxon>Heunggongvirae</taxon>
        <taxon>Uroviricota</taxon>
        <taxon>Caudoviricetes</taxon>
        <taxon>Chimalliviridae</taxon>
        <taxon>Gorgonvirinae</taxon>
        <taxon>Aphroditevirus</taxon>
        <taxon>Aphroditevirus USC1</taxon>
    </lineage>
</organism>
<accession>A0A513SQ06</accession>
<dbReference type="Proteomes" id="UP000316194">
    <property type="component" value="Segment"/>
</dbReference>
<sequence length="249" mass="29467">MTEKDRSIFGEFTPEQFLEVMKGEYFDEQLLRKWLTEKREMSLLTQLPPSLSFSIQRRFYNVIIPTNDVMYTCIDNLDHYPMVVSEDLMGVSEILNHLLMGEYKERKVISVALRRLLMETSNHHNDYPYILEVTVGNEQLTLSFLNESFVDMDPLEWTEKYVDHRILNESYDRKSLDERHEDGPPNSSDEMFKEVGNSLQEAIQEVKEAPLAEHIEGGMGDDGRYVVKTFRQFHNREEYLDYMRKVMDL</sequence>
<reference evidence="1 2" key="1">
    <citation type="submission" date="2019-01" db="EMBL/GenBank/DDBJ databases">
        <authorList>
            <person name="Le T.S."/>
            <person name="Kurtboke I."/>
        </authorList>
    </citation>
    <scope>NUCLEOTIDE SEQUENCE [LARGE SCALE GENOMIC DNA]</scope>
</reference>
<evidence type="ECO:0000313" key="1">
    <source>
        <dbReference type="EMBL" id="QCW23282.1"/>
    </source>
</evidence>
<name>A0A513SQ06_9CAUD</name>
<evidence type="ECO:0000313" key="2">
    <source>
        <dbReference type="Proteomes" id="UP000316194"/>
    </source>
</evidence>
<protein>
    <submittedName>
        <fullName evidence="1">Uncharacterized protein</fullName>
    </submittedName>
</protein>
<proteinExistence type="predicted"/>
<dbReference type="EMBL" id="MK358448">
    <property type="protein sequence ID" value="QCW23282.1"/>
    <property type="molecule type" value="Genomic_DNA"/>
</dbReference>